<gene>
    <name evidence="1" type="ORF">DijuNPV-ORF-49</name>
</gene>
<proteinExistence type="predicted"/>
<protein>
    <submittedName>
        <fullName evidence="1">Uncharacterized protein</fullName>
    </submittedName>
</protein>
<keyword evidence="2" id="KW-1185">Reference proteome</keyword>
<name>A0AAE6H3A4_9ABAC</name>
<evidence type="ECO:0000313" key="1">
    <source>
        <dbReference type="EMBL" id="QDL57030.1"/>
    </source>
</evidence>
<sequence length="50" mass="5827">MYTIATTSMRNNSWPTVGILSLATRLLQKCCVHKKIYKNLRATQFVRKLK</sequence>
<evidence type="ECO:0000313" key="2">
    <source>
        <dbReference type="Proteomes" id="UP000831804"/>
    </source>
</evidence>
<accession>A0AAE6H3A4</accession>
<dbReference type="EMBL" id="MK558262">
    <property type="protein sequence ID" value="QDL57030.1"/>
    <property type="molecule type" value="Genomic_DNA"/>
</dbReference>
<dbReference type="Proteomes" id="UP000831804">
    <property type="component" value="Segment"/>
</dbReference>
<reference evidence="1" key="1">
    <citation type="journal article" date="2019" name="Viruses">
        <title>A Nymphalid-Infecting Group I Alphabaculovirus Isolated from the Major Passion Fruit Caterpillar Pest Dione juno juno (Lepidoptera: Nymphalidae).</title>
        <authorList>
            <person name="Ribeiro B.M."/>
            <person name="Dos Santos E.R."/>
            <person name="Trentin L.B."/>
            <person name="da Silva L.A."/>
            <person name="de Melo F.L."/>
            <person name="Kitajima E.W."/>
            <person name="Ardisson-Araujo D.M.P."/>
        </authorList>
    </citation>
    <scope>NUCLEOTIDE SEQUENCE</scope>
    <source>
        <strain evidence="1">Araguari-MG</strain>
    </source>
</reference>
<organism evidence="1 2">
    <name type="scientific">Dione juno nucleopolyhedrovirus</name>
    <dbReference type="NCBI Taxonomy" id="2594175"/>
    <lineage>
        <taxon>Viruses</taxon>
        <taxon>Viruses incertae sedis</taxon>
        <taxon>Naldaviricetes</taxon>
        <taxon>Lefavirales</taxon>
        <taxon>Baculoviridae</taxon>
        <taxon>Alphabaculovirus</taxon>
        <taxon>Alphabaculovirus dijunonis</taxon>
    </lineage>
</organism>